<feature type="binding site" evidence="9">
    <location>
        <position position="303"/>
    </location>
    <ligand>
        <name>S-adenosyl-L-methionine</name>
        <dbReference type="ChEBI" id="CHEBI:59789"/>
    </ligand>
</feature>
<dbReference type="InterPro" id="IPR001566">
    <property type="entry name" value="23S_rRNA_MeTrfase_RlmD"/>
</dbReference>
<comment type="catalytic activity">
    <reaction evidence="9">
        <text>uridine(1939) in 23S rRNA + S-adenosyl-L-methionine = 5-methyluridine(1939) in 23S rRNA + S-adenosyl-L-homocysteine + H(+)</text>
        <dbReference type="Rhea" id="RHEA:42908"/>
        <dbReference type="Rhea" id="RHEA-COMP:10278"/>
        <dbReference type="Rhea" id="RHEA-COMP:10279"/>
        <dbReference type="ChEBI" id="CHEBI:15378"/>
        <dbReference type="ChEBI" id="CHEBI:57856"/>
        <dbReference type="ChEBI" id="CHEBI:59789"/>
        <dbReference type="ChEBI" id="CHEBI:65315"/>
        <dbReference type="ChEBI" id="CHEBI:74447"/>
        <dbReference type="EC" id="2.1.1.190"/>
    </reaction>
</comment>
<dbReference type="Gene3D" id="3.40.50.150">
    <property type="entry name" value="Vaccinia Virus protein VP39"/>
    <property type="match status" value="1"/>
</dbReference>
<dbReference type="SUPFAM" id="SSF50249">
    <property type="entry name" value="Nucleic acid-binding proteins"/>
    <property type="match status" value="1"/>
</dbReference>
<dbReference type="PROSITE" id="PS51687">
    <property type="entry name" value="SAM_MT_RNA_M5U"/>
    <property type="match status" value="1"/>
</dbReference>
<keyword evidence="8 9" id="KW-0411">Iron-sulfur</keyword>
<comment type="caution">
    <text evidence="13">The sequence shown here is derived from an EMBL/GenBank/DDBJ whole genome shotgun (WGS) entry which is preliminary data.</text>
</comment>
<evidence type="ECO:0000256" key="2">
    <source>
        <dbReference type="ARBA" id="ARBA00022552"/>
    </source>
</evidence>
<feature type="binding site" evidence="9">
    <location>
        <position position="90"/>
    </location>
    <ligand>
        <name>[4Fe-4S] cluster</name>
        <dbReference type="ChEBI" id="CHEBI:49883"/>
    </ligand>
</feature>
<dbReference type="InterPro" id="IPR002792">
    <property type="entry name" value="TRAM_dom"/>
</dbReference>
<keyword evidence="4 9" id="KW-0808">Transferase</keyword>
<feature type="active site" evidence="11">
    <location>
        <position position="393"/>
    </location>
</feature>
<dbReference type="EMBL" id="JBHTJN010000012">
    <property type="protein sequence ID" value="MFD0966737.1"/>
    <property type="molecule type" value="Genomic_DNA"/>
</dbReference>
<sequence>MALLYHSKKTVTKTESLVITVQDLDYQGLGVAKINRKTWFVENALPNEKVKAVILDEKRQYGLARAVKILQKSSDRVEPQCQFYQQCGGCQTLHIAINLQRQAKQKALFSRLAKLQVKPIEFMPMIIDDDVHYRRKVRLSIQYHNRKLNIGFRQKNSKTVIPINYCVVLEEQLNHILPKLTTLFSNWSTPKTLGHIELVKADNGVAMLLRHLGKLTEINRTLLLDLAKSENLTLFVQDDDNIQHLYGSLPYYQLKKDLRLQFDIRDFIQINDALNQRMVETAINWLELKNTDNVLDLFCGMGNFTLPISQLVKNTVGIEGVFAMVEKATNNALLNHCNNVRFYRADLDQPFTSQAWATQHFNKVLLDPPRNGAAFALNALCSLNPEKVLYISCNPATLVRDAEILLKFGYHLSKVAMIDMFPHTAHLESISLFEKE</sequence>
<keyword evidence="5 9" id="KW-0949">S-adenosyl-L-methionine</keyword>
<dbReference type="InterPro" id="IPR012340">
    <property type="entry name" value="NA-bd_OB-fold"/>
</dbReference>
<dbReference type="PROSITE" id="PS01231">
    <property type="entry name" value="TRMA_2"/>
    <property type="match status" value="1"/>
</dbReference>
<protein>
    <recommendedName>
        <fullName evidence="9">23S rRNA (uracil(1939)-C(5))-methyltransferase RlmD</fullName>
        <ecNumber evidence="9">2.1.1.190</ecNumber>
    </recommendedName>
    <alternativeName>
        <fullName evidence="9">23S rRNA(m5U1939)-methyltransferase</fullName>
    </alternativeName>
</protein>
<dbReference type="PROSITE" id="PS50926">
    <property type="entry name" value="TRAM"/>
    <property type="match status" value="1"/>
</dbReference>
<dbReference type="NCBIfam" id="NF009639">
    <property type="entry name" value="PRK13168.1"/>
    <property type="match status" value="1"/>
</dbReference>
<keyword evidence="1 9" id="KW-0004">4Fe-4S</keyword>
<feature type="active site" description="Nucleophile" evidence="9 10">
    <location>
        <position position="393"/>
    </location>
</feature>
<evidence type="ECO:0000313" key="14">
    <source>
        <dbReference type="Proteomes" id="UP001596996"/>
    </source>
</evidence>
<evidence type="ECO:0000256" key="7">
    <source>
        <dbReference type="ARBA" id="ARBA00023004"/>
    </source>
</evidence>
<dbReference type="HAMAP" id="MF_01010">
    <property type="entry name" value="23SrRNA_methyltr_RlmD"/>
    <property type="match status" value="1"/>
</dbReference>
<evidence type="ECO:0000259" key="12">
    <source>
        <dbReference type="PROSITE" id="PS50926"/>
    </source>
</evidence>
<dbReference type="PROSITE" id="PS01230">
    <property type="entry name" value="TRMA_1"/>
    <property type="match status" value="1"/>
</dbReference>
<keyword evidence="7 9" id="KW-0408">Iron</keyword>
<dbReference type="SUPFAM" id="SSF53335">
    <property type="entry name" value="S-adenosyl-L-methionine-dependent methyltransferases"/>
    <property type="match status" value="1"/>
</dbReference>
<organism evidence="13 14">
    <name type="scientific">Seminibacterium arietis</name>
    <dbReference type="NCBI Taxonomy" id="1173502"/>
    <lineage>
        <taxon>Bacteria</taxon>
        <taxon>Pseudomonadati</taxon>
        <taxon>Pseudomonadota</taxon>
        <taxon>Gammaproteobacteria</taxon>
        <taxon>Pasteurellales</taxon>
        <taxon>Pasteurellaceae</taxon>
        <taxon>Seminibacterium</taxon>
    </lineage>
</organism>
<feature type="binding site" evidence="9 10">
    <location>
        <position position="367"/>
    </location>
    <ligand>
        <name>S-adenosyl-L-methionine</name>
        <dbReference type="ChEBI" id="CHEBI:59789"/>
    </ligand>
</feature>
<dbReference type="NCBIfam" id="TIGR00479">
    <property type="entry name" value="rumA"/>
    <property type="match status" value="1"/>
</dbReference>
<dbReference type="Pfam" id="PF01938">
    <property type="entry name" value="TRAM"/>
    <property type="match status" value="1"/>
</dbReference>
<evidence type="ECO:0000256" key="9">
    <source>
        <dbReference type="HAMAP-Rule" id="MF_01010"/>
    </source>
</evidence>
<gene>
    <name evidence="9 13" type="primary">rlmD</name>
    <name evidence="13" type="ORF">ACFQ02_07785</name>
</gene>
<feature type="binding site" evidence="9 10">
    <location>
        <position position="269"/>
    </location>
    <ligand>
        <name>S-adenosyl-L-methionine</name>
        <dbReference type="ChEBI" id="CHEBI:59789"/>
    </ligand>
</feature>
<evidence type="ECO:0000256" key="6">
    <source>
        <dbReference type="ARBA" id="ARBA00022723"/>
    </source>
</evidence>
<name>A0ABW3IB53_9PAST</name>
<dbReference type="EC" id="2.1.1.190" evidence="9"/>
<feature type="binding site" evidence="9">
    <location>
        <position position="81"/>
    </location>
    <ligand>
        <name>[4Fe-4S] cluster</name>
        <dbReference type="ChEBI" id="CHEBI:49883"/>
    </ligand>
</feature>
<dbReference type="Gene3D" id="2.40.50.1070">
    <property type="match status" value="1"/>
</dbReference>
<evidence type="ECO:0000256" key="1">
    <source>
        <dbReference type="ARBA" id="ARBA00022485"/>
    </source>
</evidence>
<dbReference type="Pfam" id="PF05958">
    <property type="entry name" value="tRNA_U5-meth_tr"/>
    <property type="match status" value="1"/>
</dbReference>
<dbReference type="GO" id="GO:0032259">
    <property type="term" value="P:methylation"/>
    <property type="evidence" value="ECO:0007669"/>
    <property type="project" value="UniProtKB-KW"/>
</dbReference>
<evidence type="ECO:0000313" key="13">
    <source>
        <dbReference type="EMBL" id="MFD0966737.1"/>
    </source>
</evidence>
<dbReference type="PANTHER" id="PTHR11061">
    <property type="entry name" value="RNA M5U METHYLTRANSFERASE"/>
    <property type="match status" value="1"/>
</dbReference>
<feature type="binding site" evidence="9 10">
    <location>
        <position position="298"/>
    </location>
    <ligand>
        <name>S-adenosyl-L-methionine</name>
        <dbReference type="ChEBI" id="CHEBI:59789"/>
    </ligand>
</feature>
<keyword evidence="3 9" id="KW-0489">Methyltransferase</keyword>
<evidence type="ECO:0000256" key="8">
    <source>
        <dbReference type="ARBA" id="ARBA00023014"/>
    </source>
</evidence>
<dbReference type="InterPro" id="IPR029063">
    <property type="entry name" value="SAM-dependent_MTases_sf"/>
</dbReference>
<feature type="domain" description="TRAM" evidence="12">
    <location>
        <begin position="8"/>
        <end position="68"/>
    </location>
</feature>
<feature type="binding site" evidence="9 10">
    <location>
        <position position="319"/>
    </location>
    <ligand>
        <name>S-adenosyl-L-methionine</name>
        <dbReference type="ChEBI" id="CHEBI:59789"/>
    </ligand>
</feature>
<dbReference type="InterPro" id="IPR010280">
    <property type="entry name" value="U5_MeTrfase_fam"/>
</dbReference>
<evidence type="ECO:0000256" key="4">
    <source>
        <dbReference type="ARBA" id="ARBA00022679"/>
    </source>
</evidence>
<dbReference type="Gene3D" id="2.40.50.140">
    <property type="entry name" value="Nucleic acid-binding proteins"/>
    <property type="match status" value="1"/>
</dbReference>
<dbReference type="GO" id="GO:0008168">
    <property type="term" value="F:methyltransferase activity"/>
    <property type="evidence" value="ECO:0007669"/>
    <property type="project" value="UniProtKB-KW"/>
</dbReference>
<feature type="binding site" evidence="9">
    <location>
        <position position="87"/>
    </location>
    <ligand>
        <name>[4Fe-4S] cluster</name>
        <dbReference type="ChEBI" id="CHEBI:49883"/>
    </ligand>
</feature>
<dbReference type="InterPro" id="IPR030391">
    <property type="entry name" value="MeTrfase_TrmA_CS"/>
</dbReference>
<dbReference type="InterPro" id="IPR030390">
    <property type="entry name" value="MeTrfase_TrmA_AS"/>
</dbReference>
<evidence type="ECO:0000256" key="5">
    <source>
        <dbReference type="ARBA" id="ARBA00022691"/>
    </source>
</evidence>
<evidence type="ECO:0000256" key="3">
    <source>
        <dbReference type="ARBA" id="ARBA00022603"/>
    </source>
</evidence>
<evidence type="ECO:0000256" key="11">
    <source>
        <dbReference type="PROSITE-ProRule" id="PRU10015"/>
    </source>
</evidence>
<feature type="binding site" evidence="9">
    <location>
        <position position="346"/>
    </location>
    <ligand>
        <name>S-adenosyl-L-methionine</name>
        <dbReference type="ChEBI" id="CHEBI:59789"/>
    </ligand>
</feature>
<dbReference type="CDD" id="cd02440">
    <property type="entry name" value="AdoMet_MTases"/>
    <property type="match status" value="1"/>
</dbReference>
<keyword evidence="2 9" id="KW-0698">rRNA processing</keyword>
<keyword evidence="6 9" id="KW-0479">Metal-binding</keyword>
<evidence type="ECO:0000256" key="10">
    <source>
        <dbReference type="PROSITE-ProRule" id="PRU01024"/>
    </source>
</evidence>
<reference evidence="14" key="1">
    <citation type="journal article" date="2019" name="Int. J. Syst. Evol. Microbiol.">
        <title>The Global Catalogue of Microorganisms (GCM) 10K type strain sequencing project: providing services to taxonomists for standard genome sequencing and annotation.</title>
        <authorList>
            <consortium name="The Broad Institute Genomics Platform"/>
            <consortium name="The Broad Institute Genome Sequencing Center for Infectious Disease"/>
            <person name="Wu L."/>
            <person name="Ma J."/>
        </authorList>
    </citation>
    <scope>NUCLEOTIDE SEQUENCE [LARGE SCALE GENOMIC DNA]</scope>
    <source>
        <strain evidence="14">CCUG 61707</strain>
    </source>
</reference>
<accession>A0ABW3IB53</accession>
<dbReference type="RefSeq" id="WP_380821407.1">
    <property type="nucleotide sequence ID" value="NZ_JBHTJN010000012.1"/>
</dbReference>
<proteinExistence type="inferred from homology"/>
<comment type="similarity">
    <text evidence="9">Belongs to the class I-like SAM-binding methyltransferase superfamily. RNA M5U methyltransferase family. RlmD subfamily.</text>
</comment>
<keyword evidence="14" id="KW-1185">Reference proteome</keyword>
<dbReference type="PANTHER" id="PTHR11061:SF49">
    <property type="entry name" value="23S RRNA (URACIL(1939)-C(5))-METHYLTRANSFERASE RLMD"/>
    <property type="match status" value="1"/>
</dbReference>
<comment type="function">
    <text evidence="9">Catalyzes the formation of 5-methyl-uridine at position 1939 (m5U1939) in 23S rRNA.</text>
</comment>
<feature type="binding site" evidence="9">
    <location>
        <position position="166"/>
    </location>
    <ligand>
        <name>[4Fe-4S] cluster</name>
        <dbReference type="ChEBI" id="CHEBI:49883"/>
    </ligand>
</feature>
<dbReference type="Proteomes" id="UP001596996">
    <property type="component" value="Unassembled WGS sequence"/>
</dbReference>